<dbReference type="InterPro" id="IPR056884">
    <property type="entry name" value="NPHP3-like_N"/>
</dbReference>
<reference evidence="6 7" key="1">
    <citation type="submission" date="2024-09" db="EMBL/GenBank/DDBJ databases">
        <title>Itraconazole resistance in Madurella fahalii resulting from another homologue of gene encoding cytochrome P450 14-alpha sterol demethylase (CYP51).</title>
        <authorList>
            <person name="Yoshioka I."/>
            <person name="Fahal A.H."/>
            <person name="Kaneko S."/>
            <person name="Yaguchi T."/>
        </authorList>
    </citation>
    <scope>NUCLEOTIDE SEQUENCE [LARGE SCALE GENOMIC DNA]</scope>
    <source>
        <strain evidence="6 7">IFM 68171</strain>
    </source>
</reference>
<keyword evidence="1" id="KW-0677">Repeat</keyword>
<name>A0ABQ0GTJ1_9PEZI</name>
<comment type="caution">
    <text evidence="6">The sequence shown here is derived from an EMBL/GenBank/DDBJ whole genome shotgun (WGS) entry which is preliminary data.</text>
</comment>
<evidence type="ECO:0000259" key="5">
    <source>
        <dbReference type="Pfam" id="PF24883"/>
    </source>
</evidence>
<dbReference type="Pfam" id="PF24883">
    <property type="entry name" value="NPHP3_N"/>
    <property type="match status" value="1"/>
</dbReference>
<evidence type="ECO:0000313" key="7">
    <source>
        <dbReference type="Proteomes" id="UP001628179"/>
    </source>
</evidence>
<feature type="region of interest" description="Disordered" evidence="4">
    <location>
        <begin position="536"/>
        <end position="565"/>
    </location>
</feature>
<dbReference type="Pfam" id="PF12796">
    <property type="entry name" value="Ank_2"/>
    <property type="match status" value="4"/>
</dbReference>
<feature type="domain" description="Nephrocystin 3-like N-terminal" evidence="5">
    <location>
        <begin position="969"/>
        <end position="1141"/>
    </location>
</feature>
<dbReference type="Gene3D" id="3.40.50.300">
    <property type="entry name" value="P-loop containing nucleotide triphosphate hydrolases"/>
    <property type="match status" value="1"/>
</dbReference>
<evidence type="ECO:0000256" key="3">
    <source>
        <dbReference type="PROSITE-ProRule" id="PRU00023"/>
    </source>
</evidence>
<feature type="repeat" description="ANK" evidence="3">
    <location>
        <begin position="1836"/>
        <end position="1868"/>
    </location>
</feature>
<feature type="region of interest" description="Disordered" evidence="4">
    <location>
        <begin position="918"/>
        <end position="940"/>
    </location>
</feature>
<evidence type="ECO:0000256" key="4">
    <source>
        <dbReference type="SAM" id="MobiDB-lite"/>
    </source>
</evidence>
<organism evidence="6 7">
    <name type="scientific">Madurella fahalii</name>
    <dbReference type="NCBI Taxonomy" id="1157608"/>
    <lineage>
        <taxon>Eukaryota</taxon>
        <taxon>Fungi</taxon>
        <taxon>Dikarya</taxon>
        <taxon>Ascomycota</taxon>
        <taxon>Pezizomycotina</taxon>
        <taxon>Sordariomycetes</taxon>
        <taxon>Sordariomycetidae</taxon>
        <taxon>Sordariales</taxon>
        <taxon>Sordariales incertae sedis</taxon>
        <taxon>Madurella</taxon>
    </lineage>
</organism>
<feature type="repeat" description="ANK" evidence="3">
    <location>
        <begin position="1553"/>
        <end position="1585"/>
    </location>
</feature>
<dbReference type="PROSITE" id="PS50088">
    <property type="entry name" value="ANK_REPEAT"/>
    <property type="match status" value="3"/>
</dbReference>
<proteinExistence type="predicted"/>
<dbReference type="GeneID" id="98182015"/>
<dbReference type="Gene3D" id="1.25.40.20">
    <property type="entry name" value="Ankyrin repeat-containing domain"/>
    <property type="match status" value="3"/>
</dbReference>
<feature type="compositionally biased region" description="Acidic residues" evidence="4">
    <location>
        <begin position="930"/>
        <end position="940"/>
    </location>
</feature>
<keyword evidence="2 3" id="KW-0040">ANK repeat</keyword>
<keyword evidence="7" id="KW-1185">Reference proteome</keyword>
<dbReference type="InterPro" id="IPR036770">
    <property type="entry name" value="Ankyrin_rpt-contain_sf"/>
</dbReference>
<dbReference type="InterPro" id="IPR027417">
    <property type="entry name" value="P-loop_NTPase"/>
</dbReference>
<protein>
    <recommendedName>
        <fullName evidence="5">Nephrocystin 3-like N-terminal domain-containing protein</fullName>
    </recommendedName>
</protein>
<accession>A0ABQ0GTJ1</accession>
<dbReference type="Proteomes" id="UP001628179">
    <property type="component" value="Unassembled WGS sequence"/>
</dbReference>
<dbReference type="PROSITE" id="PS50297">
    <property type="entry name" value="ANK_REP_REGION"/>
    <property type="match status" value="3"/>
</dbReference>
<feature type="compositionally biased region" description="Acidic residues" evidence="4">
    <location>
        <begin position="555"/>
        <end position="565"/>
    </location>
</feature>
<sequence length="2044" mass="224360">MASRSGFLNVHGGGGGMRLRRLTENCLNLFAECLRTQGLSREQRAWLEDYQARLRWWSFGLKAQALGRASLDYRLAHRDDARAAISGLLTCISEALNECLAGLRSLGSPDDSDDQLLSDASSPVSVTSSFSDSSSDEDTGGHSYPQGATLRHAHLIELCLYRLARLSIAIRKSGDRFRHKRADDDLKRVQIHAPNTYAEFKTHLETLILIGPYEHALLSRLALAASRNDITQSVNIVIRAWLYNRLGRIQRRLVQANIIRRHRIMCSRKGGRQASSTSAEIKPVRRQAVTMRPSAHPPQQTPAGPTEVARSEVAPAIPVARVIEQTSAVQTATAVGPDLNTVALRSVRASSAVSKLTRTGQDQDYPKPSMLEKSPQCPYCGFVLDLEYAKNEKKWHGHIAHDLSPYTCIFQPCSSPYNLYSTREQWLEHMAASHSVTQWSCSLCSSDLDDQGEIAFATASDCKTHISENHSGSFAPEELPILLDLSERTMIELVSCPLCLNDRNPVHLEEDDHIAIHLHSFALRALPWDFDLDEGAASAGSGDSPQMPGARPVLDEFDDDPEDDTGALEDMASSVRGLLERILAQSDGKERLSLLPNADMAHAANLLLQIEAWANSAQSIASQRQTCTFLLRRVQDNLGKLATEDPQDQNRMSDLGANIALDLQALEECIYERARQDHDIWQESFRSLSDNVRKAVQTMIDDDEVNSHPLPDQLDNLLKLSWRLEAKCRNRANPKDFQLAQDVASSVQQIADDESIFLSPPTDLPWAALLGVMKLVLELSDASALSAYDEIKRSNALWALRFAFRAINRGRLFGLAYTLENTSEEVFAALRFALLNLYGALLELLVIVKTKNPEPKEKEIARAIAKPKMTAGFIAKLYALIDQLELEVESCKRGRIAEVDPEVLQLLEDMPPVWLDATAQDNPLLGTGEEQSESEDDDEEGWDLMDLEWMSSHPYDKVHEGLRQKRTPDTCKWLLNREDFSSWVNSDRSAIFWLRGSFGTGKTFLSSKVVDHLQENIVNSLDPEGLAFIYCDELDPADRDTQLPLLRSVMRQLLESEPNGGLKRIKRLHRDWGDTELGDSTVTNDRVTEGFLEILRCSPSTTLILDGLDKLAPHALSDLTTTLALLVDACQQPLKLFLSSRDRKEVSHLAKASTASYQVILQHWDSLDLVTLETSLPHTFFDVEKVVTEQWREIPPEILGDVVRSSEGVFLWAVLTTRQLQAVDADNITRSTIESLPISEEFLEVYRRANEKIQKLTRSDQTIGKRALKLVLCAAHPLTSDELLSALRIDPETDDSELGPEIDEEWLRHLWPDVLVLGPHPGLALVWVPTHLSCAQFFSHFDLEGHLDAARICLKLLLEALPNSVPNQTIVGATHPVQVYARHYWLAHVRAASGYLKVPDPVMVHLLKKFLGSPAKSSEQYRRWYKAVERDDVHRPPDSDFKQPVLDFIAPETQTLFAICRFSLFRILEDWRHDPSVDLSGTNKHGKTLLEVVSIEDPASFAIGRELVELGVDVNQSRVDFPTTTTPLSRAVEIGDAEWVRFLIAHGARVDPDLGSALALAASMDRADLVQILLEAGAQVDADDDALDFGSVLAAAAASAGLETVRMIIDAGADVNRALEKNVGSALAAAGRNQNPDALEVVSLLLRHGANPNMLGRHGLHTSALGEACLSRNLPCVKSLIQAGAKVNQEFRSGYYGSALIITASLGDIECLSALIEAGADVNQVVSAGDYGIALIAAARHGNLDCLVPLLAEGADVNQLTHTGLYGTALAAAASVGREDCVRALVEVGAEVNLLIPNGKYASALAASVGHEDCMHFLIDAGADVNQVLPLGTHGRGGTALIHAAENGLADSMKILIEAGADVNFLLKSEKARCGSALMAAAFAGSNECVKVLIRAGAKVDQETLVGVYGSALMAAAGQGMLECAQALVAAGADVNKQVKQHPGRCRTALVAAAYMGRRNCAAFLIRKGATVNLKLEGHFRDALHAAMEPVSDEYVVFTPRRIGPEAWFQRQSGRDMLAEEKADVARLLQKHGAHVEGQGSSGP</sequence>
<evidence type="ECO:0000256" key="1">
    <source>
        <dbReference type="ARBA" id="ARBA00022737"/>
    </source>
</evidence>
<dbReference type="SMART" id="SM00248">
    <property type="entry name" value="ANK"/>
    <property type="match status" value="14"/>
</dbReference>
<evidence type="ECO:0000313" key="6">
    <source>
        <dbReference type="EMBL" id="GAB1321063.1"/>
    </source>
</evidence>
<dbReference type="SUPFAM" id="SSF52540">
    <property type="entry name" value="P-loop containing nucleoside triphosphate hydrolases"/>
    <property type="match status" value="1"/>
</dbReference>
<dbReference type="InterPro" id="IPR002110">
    <property type="entry name" value="Ankyrin_rpt"/>
</dbReference>
<gene>
    <name evidence="6" type="ORF">MFIFM68171_11273</name>
</gene>
<feature type="region of interest" description="Disordered" evidence="4">
    <location>
        <begin position="111"/>
        <end position="144"/>
    </location>
</feature>
<dbReference type="SUPFAM" id="SSF48403">
    <property type="entry name" value="Ankyrin repeat"/>
    <property type="match status" value="2"/>
</dbReference>
<dbReference type="PANTHER" id="PTHR24171">
    <property type="entry name" value="ANKYRIN REPEAT DOMAIN-CONTAINING PROTEIN 39-RELATED"/>
    <property type="match status" value="1"/>
</dbReference>
<dbReference type="EMBL" id="BAAFSV010000006">
    <property type="protein sequence ID" value="GAB1321063.1"/>
    <property type="molecule type" value="Genomic_DNA"/>
</dbReference>
<feature type="repeat" description="ANK" evidence="3">
    <location>
        <begin position="1523"/>
        <end position="1551"/>
    </location>
</feature>
<feature type="compositionally biased region" description="Low complexity" evidence="4">
    <location>
        <begin position="117"/>
        <end position="133"/>
    </location>
</feature>
<evidence type="ECO:0000256" key="2">
    <source>
        <dbReference type="ARBA" id="ARBA00023043"/>
    </source>
</evidence>
<dbReference type="RefSeq" id="XP_070922793.1">
    <property type="nucleotide sequence ID" value="XM_071066692.1"/>
</dbReference>